<evidence type="ECO:0000313" key="1">
    <source>
        <dbReference type="EMBL" id="ADI65516.1"/>
    </source>
</evidence>
<reference evidence="1 2" key="1">
    <citation type="journal article" date="2010" name="PLoS ONE">
        <title>Genome erosion in a nitrogen-fixing vertically transmitted endosymbiotic multicellular cyanobacterium.</title>
        <authorList>
            <person name="Ran L."/>
            <person name="Larsson J."/>
            <person name="Vigil-Stenman T."/>
            <person name="Nylander J.A."/>
            <person name="Ininbergs K."/>
            <person name="Zheng W.W."/>
            <person name="Lapidus A."/>
            <person name="Lowry S."/>
            <person name="Haselkorn R."/>
            <person name="Bergman B."/>
        </authorList>
    </citation>
    <scope>NUCLEOTIDE SEQUENCE [LARGE SCALE GENOMIC DNA]</scope>
    <source>
        <strain evidence="1 2">0708</strain>
    </source>
</reference>
<dbReference type="Proteomes" id="UP000001511">
    <property type="component" value="Chromosome"/>
</dbReference>
<sequence>MGLSWLLQGDEEKCQMTWLSSCATIELEHKDAVLTEFIDFRKNRAQEYLSVQRADIAQEIYKAILEWDDKQADIITWVMQ</sequence>
<keyword evidence="2" id="KW-1185">Reference proteome</keyword>
<name>D7E5F6_NOSA0</name>
<dbReference type="AlphaFoldDB" id="D7E5F6"/>
<dbReference type="EMBL" id="CP002059">
    <property type="protein sequence ID" value="ADI65516.1"/>
    <property type="molecule type" value="Genomic_DNA"/>
</dbReference>
<evidence type="ECO:0000313" key="2">
    <source>
        <dbReference type="Proteomes" id="UP000001511"/>
    </source>
</evidence>
<dbReference type="OrthoDB" id="182122at2"/>
<organism evidence="1 2">
    <name type="scientific">Nostoc azollae (strain 0708)</name>
    <name type="common">Anabaena azollae (strain 0708)</name>
    <dbReference type="NCBI Taxonomy" id="551115"/>
    <lineage>
        <taxon>Bacteria</taxon>
        <taxon>Bacillati</taxon>
        <taxon>Cyanobacteriota</taxon>
        <taxon>Cyanophyceae</taxon>
        <taxon>Nostocales</taxon>
        <taxon>Nostocaceae</taxon>
        <taxon>Trichormus</taxon>
    </lineage>
</organism>
<dbReference type="KEGG" id="naz:Aazo_4057"/>
<gene>
    <name evidence="1" type="ordered locus">Aazo_4057</name>
</gene>
<dbReference type="RefSeq" id="WP_013192528.1">
    <property type="nucleotide sequence ID" value="NC_014248.1"/>
</dbReference>
<dbReference type="HOGENOM" id="CLU_2586210_0_0_3"/>
<accession>D7E5F6</accession>
<proteinExistence type="predicted"/>
<protein>
    <submittedName>
        <fullName evidence="1">Uncharacterized protein</fullName>
    </submittedName>
</protein>